<evidence type="ECO:0000313" key="3">
    <source>
        <dbReference type="EMBL" id="CAB4140760.1"/>
    </source>
</evidence>
<feature type="compositionally biased region" description="Low complexity" evidence="1">
    <location>
        <begin position="140"/>
        <end position="150"/>
    </location>
</feature>
<reference evidence="3" key="1">
    <citation type="submission" date="2020-04" db="EMBL/GenBank/DDBJ databases">
        <authorList>
            <person name="Chiriac C."/>
            <person name="Salcher M."/>
            <person name="Ghai R."/>
            <person name="Kavagutti S V."/>
        </authorList>
    </citation>
    <scope>NUCLEOTIDE SEQUENCE</scope>
</reference>
<dbReference type="Pfam" id="PF18013">
    <property type="entry name" value="Phage_lysozyme2"/>
    <property type="match status" value="1"/>
</dbReference>
<accession>A0A6J5M6R1</accession>
<dbReference type="PANTHER" id="PTHR48125">
    <property type="entry name" value="LP07818P1"/>
    <property type="match status" value="1"/>
</dbReference>
<feature type="region of interest" description="Disordered" evidence="1">
    <location>
        <begin position="675"/>
        <end position="698"/>
    </location>
</feature>
<feature type="compositionally biased region" description="Acidic residues" evidence="1">
    <location>
        <begin position="220"/>
        <end position="238"/>
    </location>
</feature>
<feature type="region of interest" description="Disordered" evidence="1">
    <location>
        <begin position="219"/>
        <end position="240"/>
    </location>
</feature>
<feature type="domain" description="Phage tail lysozyme" evidence="2">
    <location>
        <begin position="496"/>
        <end position="622"/>
    </location>
</feature>
<feature type="region of interest" description="Disordered" evidence="1">
    <location>
        <begin position="120"/>
        <end position="150"/>
    </location>
</feature>
<dbReference type="PANTHER" id="PTHR48125:SF10">
    <property type="entry name" value="OS12G0136300 PROTEIN"/>
    <property type="match status" value="1"/>
</dbReference>
<dbReference type="InterPro" id="IPR041219">
    <property type="entry name" value="Phage_lysozyme2"/>
</dbReference>
<proteinExistence type="predicted"/>
<dbReference type="EMBL" id="LR796380">
    <property type="protein sequence ID" value="CAB4140760.1"/>
    <property type="molecule type" value="Genomic_DNA"/>
</dbReference>
<dbReference type="Gene3D" id="1.10.530.10">
    <property type="match status" value="1"/>
</dbReference>
<sequence>MSGTLPSANTPSLGGRVASAAARGTLRVGSYAFSRMFPTVARAMNTTRRAPDPDSINTSSEDINRNLHRQVGFTRRILDNQIEQNRLLERLLLVYQTRQPQAATPIVPPPPSIPNVAGNVEIDLPGLPDLPDRRQPPRPQTQQQRPAPNRQRSWLRRYLTYMKRRSPRLYRAMARRLVVAAAGVAAPGPGWLVALLSGLSSVFLAYEVYKVYRDFMASNSEEEDENIENDLPSEEEAAAAEREIDPADVADPHGLIERTPVIPAPVATGPLRFIEFNSRVRGSRGTPEQEQLIRSAAQAMNIDPNNVTGGSLEGSRVTTINVRGRRDPIRVPPAAALAEPVTPSREQLLAARTTQIQAMLASAQIEADEAERNSVWQLPISSMAPSAAAQLAAVRVEGDTIYYDFERIRFEADLIKFDGLSLPTRNTVAEPAAAAPAAVPPPSATVAAAIPPMAATAATAGPQPMQVAIQPPTASPMIQGMMDRRQQAGTPNAGSAAAAMQFFQSRGWTPAQAAGFAANLQVESNFNPAAVGDGGRAYGIAQWHPDRQAAFQRWAGRDIRGSTFEQQLEFMQFELTQGNERRAGTMIRQATTPEQAAAMVDQYYERSNGHARQRRMQLAASFAGNVPVTAGQQPVQTPASSAPALAQASTERVVADREQMRNTQTLLDTFNARLSQRPGQPNEQAAARQSKKQEQGVAEVPLRSRILEAFNYLTQAS</sequence>
<organism evidence="3">
    <name type="scientific">uncultured Caudovirales phage</name>
    <dbReference type="NCBI Taxonomy" id="2100421"/>
    <lineage>
        <taxon>Viruses</taxon>
        <taxon>Duplodnaviria</taxon>
        <taxon>Heunggongvirae</taxon>
        <taxon>Uroviricota</taxon>
        <taxon>Caudoviricetes</taxon>
        <taxon>Peduoviridae</taxon>
        <taxon>Maltschvirus</taxon>
        <taxon>Maltschvirus maltsch</taxon>
    </lineage>
</organism>
<evidence type="ECO:0000256" key="1">
    <source>
        <dbReference type="SAM" id="MobiDB-lite"/>
    </source>
</evidence>
<protein>
    <recommendedName>
        <fullName evidence="2">Phage tail lysozyme domain-containing protein</fullName>
    </recommendedName>
</protein>
<evidence type="ECO:0000259" key="2">
    <source>
        <dbReference type="Pfam" id="PF18013"/>
    </source>
</evidence>
<gene>
    <name evidence="3" type="ORF">UFOVP395_95</name>
</gene>
<name>A0A6J5M6R1_9CAUD</name>